<evidence type="ECO:0000313" key="3">
    <source>
        <dbReference type="Proteomes" id="UP000006038"/>
    </source>
</evidence>
<organism evidence="2">
    <name type="scientific">Oryza brachyantha</name>
    <name type="common">malo sina</name>
    <dbReference type="NCBI Taxonomy" id="4533"/>
    <lineage>
        <taxon>Eukaryota</taxon>
        <taxon>Viridiplantae</taxon>
        <taxon>Streptophyta</taxon>
        <taxon>Embryophyta</taxon>
        <taxon>Tracheophyta</taxon>
        <taxon>Spermatophyta</taxon>
        <taxon>Magnoliopsida</taxon>
        <taxon>Liliopsida</taxon>
        <taxon>Poales</taxon>
        <taxon>Poaceae</taxon>
        <taxon>BOP clade</taxon>
        <taxon>Oryzoideae</taxon>
        <taxon>Oryzeae</taxon>
        <taxon>Oryzinae</taxon>
        <taxon>Oryza</taxon>
    </lineage>
</organism>
<feature type="region of interest" description="Disordered" evidence="1">
    <location>
        <begin position="27"/>
        <end position="50"/>
    </location>
</feature>
<evidence type="ECO:0000313" key="2">
    <source>
        <dbReference type="EnsemblPlants" id="OB02G44870.1"/>
    </source>
</evidence>
<name>J3LIM0_ORYBR</name>
<accession>J3LIM0</accession>
<sequence>MSARRRWVTVNPRVEGGAPLLEQQRVGGALGMRPCPQTAPSERARSAGGL</sequence>
<protein>
    <submittedName>
        <fullName evidence="2">Uncharacterized protein</fullName>
    </submittedName>
</protein>
<keyword evidence="3" id="KW-1185">Reference proteome</keyword>
<dbReference type="HOGENOM" id="CLU_3127511_0_0_1"/>
<dbReference type="Proteomes" id="UP000006038">
    <property type="component" value="Unassembled WGS sequence"/>
</dbReference>
<proteinExistence type="predicted"/>
<dbReference type="EnsemblPlants" id="OB02G44870.1">
    <property type="protein sequence ID" value="OB02G44870.1"/>
    <property type="gene ID" value="OB02G44870"/>
</dbReference>
<evidence type="ECO:0000256" key="1">
    <source>
        <dbReference type="SAM" id="MobiDB-lite"/>
    </source>
</evidence>
<dbReference type="Gramene" id="OB02G44870.1">
    <property type="protein sequence ID" value="OB02G44870.1"/>
    <property type="gene ID" value="OB02G44870"/>
</dbReference>
<reference evidence="2" key="1">
    <citation type="submission" date="2013-04" db="UniProtKB">
        <authorList>
            <consortium name="EnsemblPlants"/>
        </authorList>
    </citation>
    <scope>IDENTIFICATION</scope>
</reference>
<dbReference type="AlphaFoldDB" id="J3LIM0"/>